<reference evidence="5 6" key="1">
    <citation type="submission" date="2015-11" db="EMBL/GenBank/DDBJ databases">
        <title>Expanding the genomic diversity of Burkholderia species for the development of highly accurate diagnostics.</title>
        <authorList>
            <person name="Sahl J."/>
            <person name="Keim P."/>
            <person name="Wagner D."/>
        </authorList>
    </citation>
    <scope>NUCLEOTIDE SEQUENCE [LARGE SCALE GENOMIC DNA]</scope>
    <source>
        <strain evidence="5 6">MSMB782WGS</strain>
    </source>
</reference>
<keyword evidence="1" id="KW-0547">Nucleotide-binding</keyword>
<name>A0A108CJH2_9BURK</name>
<sequence>MARELNDADLDAIYRRVEQRAIETTERQEQPVAILLGGQPGSGKAGLAGAAQRELRDRGGAVVIDADQMREFNPAYRALAKADPERAADQTQALAGKWASRLTKRAEDERRNLIVDGTMRNPDNIATLAERLQRAGYTVEARVMAVPPDPSFDRARLRYEQLAAEGQTGRVVNREQHDEAYRGLPATVDRLERDGLADRIRIYDSHGREIYNGERDRDRQQPLPAKGRDGDRPEAPPEAARTLESVRDRLLTHAERGAHIEILEEIVERTRARNERTPGVGPQDLADVSKRLQAAREDRATFEHSEIYKRAKVFDDGPNLAALARYPEFDGAYRQLADVRKSWQPDTPLADRQQQYFDTLGRLSEQLHRGQIPGGNTTLAESERVMGVVARERNLMIRTPEPDRVMQGDVVAKTSQHALVQVSENMVVMVERGKLDREIHQGEKTALLHSDQGTTKVLTHDEARELQQNRPGMDLERSR</sequence>
<organism evidence="5 6">
    <name type="scientific">Burkholderia ubonensis</name>
    <dbReference type="NCBI Taxonomy" id="101571"/>
    <lineage>
        <taxon>Bacteria</taxon>
        <taxon>Pseudomonadati</taxon>
        <taxon>Pseudomonadota</taxon>
        <taxon>Betaproteobacteria</taxon>
        <taxon>Burkholderiales</taxon>
        <taxon>Burkholderiaceae</taxon>
        <taxon>Burkholderia</taxon>
        <taxon>Burkholderia cepacia complex</taxon>
    </lineage>
</organism>
<dbReference type="InterPro" id="IPR010488">
    <property type="entry name" value="Zeta_toxin_domain"/>
</dbReference>
<evidence type="ECO:0000313" key="5">
    <source>
        <dbReference type="EMBL" id="KWK75854.1"/>
    </source>
</evidence>
<proteinExistence type="predicted"/>
<feature type="compositionally biased region" description="Basic and acidic residues" evidence="3">
    <location>
        <begin position="211"/>
        <end position="235"/>
    </location>
</feature>
<evidence type="ECO:0000256" key="1">
    <source>
        <dbReference type="ARBA" id="ARBA00022741"/>
    </source>
</evidence>
<dbReference type="RefSeq" id="WP_060234648.1">
    <property type="nucleotide sequence ID" value="NZ_LPLU01000081.1"/>
</dbReference>
<keyword evidence="2" id="KW-0067">ATP-binding</keyword>
<evidence type="ECO:0000256" key="2">
    <source>
        <dbReference type="ARBA" id="ARBA00022840"/>
    </source>
</evidence>
<dbReference type="SUPFAM" id="SSF52540">
    <property type="entry name" value="P-loop containing nucleoside triphosphate hydrolases"/>
    <property type="match status" value="1"/>
</dbReference>
<dbReference type="Pfam" id="PF06414">
    <property type="entry name" value="Zeta_toxin"/>
    <property type="match status" value="1"/>
</dbReference>
<feature type="domain" description="Zeta toxin" evidence="4">
    <location>
        <begin position="23"/>
        <end position="214"/>
    </location>
</feature>
<gene>
    <name evidence="5" type="ORF">WM16_13165</name>
</gene>
<dbReference type="GO" id="GO:0016301">
    <property type="term" value="F:kinase activity"/>
    <property type="evidence" value="ECO:0007669"/>
    <property type="project" value="InterPro"/>
</dbReference>
<evidence type="ECO:0000259" key="4">
    <source>
        <dbReference type="Pfam" id="PF06414"/>
    </source>
</evidence>
<accession>A0A108CJH2</accession>
<dbReference type="EMBL" id="LPLU01000081">
    <property type="protein sequence ID" value="KWK75854.1"/>
    <property type="molecule type" value="Genomic_DNA"/>
</dbReference>
<dbReference type="GO" id="GO:0005524">
    <property type="term" value="F:ATP binding"/>
    <property type="evidence" value="ECO:0007669"/>
    <property type="project" value="UniProtKB-KW"/>
</dbReference>
<dbReference type="Gene3D" id="3.40.50.300">
    <property type="entry name" value="P-loop containing nucleotide triphosphate hydrolases"/>
    <property type="match status" value="1"/>
</dbReference>
<dbReference type="AlphaFoldDB" id="A0A108CJH2"/>
<dbReference type="Proteomes" id="UP000065504">
    <property type="component" value="Unassembled WGS sequence"/>
</dbReference>
<comment type="caution">
    <text evidence="5">The sequence shown here is derived from an EMBL/GenBank/DDBJ whole genome shotgun (WGS) entry which is preliminary data.</text>
</comment>
<dbReference type="InterPro" id="IPR027417">
    <property type="entry name" value="P-loop_NTPase"/>
</dbReference>
<protein>
    <submittedName>
        <fullName evidence="5">Toxin</fullName>
    </submittedName>
</protein>
<evidence type="ECO:0000256" key="3">
    <source>
        <dbReference type="SAM" id="MobiDB-lite"/>
    </source>
</evidence>
<feature type="region of interest" description="Disordered" evidence="3">
    <location>
        <begin position="211"/>
        <end position="241"/>
    </location>
</feature>
<evidence type="ECO:0000313" key="6">
    <source>
        <dbReference type="Proteomes" id="UP000065504"/>
    </source>
</evidence>